<dbReference type="PIRSF" id="PIRSF037663">
    <property type="entry name" value="Acetyltransf_GNAT_prd"/>
    <property type="match status" value="1"/>
</dbReference>
<dbReference type="InterPro" id="IPR017255">
    <property type="entry name" value="AcTrfase_GNAT_prd"/>
</dbReference>
<accession>A0A7K4HKQ2</accession>
<protein>
    <submittedName>
        <fullName evidence="3">GNAT family N-acetyltransferase</fullName>
    </submittedName>
</protein>
<evidence type="ECO:0000256" key="1">
    <source>
        <dbReference type="ARBA" id="ARBA00022679"/>
    </source>
</evidence>
<gene>
    <name evidence="3" type="ORF">HWN36_00545</name>
</gene>
<organism evidence="3 4">
    <name type="scientific">Methanofollis tationis</name>
    <dbReference type="NCBI Taxonomy" id="81417"/>
    <lineage>
        <taxon>Archaea</taxon>
        <taxon>Methanobacteriati</taxon>
        <taxon>Methanobacteriota</taxon>
        <taxon>Stenosarchaea group</taxon>
        <taxon>Methanomicrobia</taxon>
        <taxon>Methanomicrobiales</taxon>
        <taxon>Methanomicrobiaceae</taxon>
        <taxon>Methanofollis</taxon>
    </lineage>
</organism>
<keyword evidence="1 3" id="KW-0808">Transferase</keyword>
<dbReference type="PANTHER" id="PTHR13947:SF37">
    <property type="entry name" value="LD18367P"/>
    <property type="match status" value="1"/>
</dbReference>
<dbReference type="RefSeq" id="WP_176787392.1">
    <property type="nucleotide sequence ID" value="NZ_JABXWR010000001.1"/>
</dbReference>
<evidence type="ECO:0000313" key="3">
    <source>
        <dbReference type="EMBL" id="NVO65841.1"/>
    </source>
</evidence>
<dbReference type="OrthoDB" id="43754at2157"/>
<dbReference type="PANTHER" id="PTHR13947">
    <property type="entry name" value="GNAT FAMILY N-ACETYLTRANSFERASE"/>
    <property type="match status" value="1"/>
</dbReference>
<proteinExistence type="predicted"/>
<name>A0A7K4HKQ2_9EURY</name>
<dbReference type="Gene3D" id="3.40.630.30">
    <property type="match status" value="1"/>
</dbReference>
<dbReference type="PROSITE" id="PS51186">
    <property type="entry name" value="GNAT"/>
    <property type="match status" value="1"/>
</dbReference>
<dbReference type="InterPro" id="IPR016181">
    <property type="entry name" value="Acyl_CoA_acyltransferase"/>
</dbReference>
<reference evidence="3 4" key="1">
    <citation type="submission" date="2020-06" db="EMBL/GenBank/DDBJ databases">
        <title>Methanofollis fontis sp. nov., a methanogen isolated from marine sediments near a cold seep at Four-Way Closure Ridge offshore southwestern Taiwan.</title>
        <authorList>
            <person name="Chen S.-C."/>
            <person name="Teng N.-H."/>
            <person name="Lin Y.-S."/>
            <person name="Lai M.-C."/>
            <person name="Chen H.-H."/>
            <person name="Wang C.-C."/>
        </authorList>
    </citation>
    <scope>NUCLEOTIDE SEQUENCE [LARGE SCALE GENOMIC DNA]</scope>
    <source>
        <strain evidence="3 4">DSM 2702</strain>
    </source>
</reference>
<dbReference type="EMBL" id="JABXWR010000001">
    <property type="protein sequence ID" value="NVO65841.1"/>
    <property type="molecule type" value="Genomic_DNA"/>
</dbReference>
<sequence>MATVIRPYRDDDFETVMAIERGEDGSDYQSAVFVRQAGVLYPQTFFVLEHEGTAAGFTVGGGVQGDGGRAWVLRLKVREDLRGRGFGRRLLSCLLDALKDRGVAEVLLSVSPQNLPAVGLYESVGFGVARIEEGYFGEGEDRLLMRLPLPQ</sequence>
<dbReference type="Pfam" id="PF00583">
    <property type="entry name" value="Acetyltransf_1"/>
    <property type="match status" value="1"/>
</dbReference>
<dbReference type="SUPFAM" id="SSF55729">
    <property type="entry name" value="Acyl-CoA N-acyltransferases (Nat)"/>
    <property type="match status" value="1"/>
</dbReference>
<evidence type="ECO:0000313" key="4">
    <source>
        <dbReference type="Proteomes" id="UP000570823"/>
    </source>
</evidence>
<dbReference type="CDD" id="cd04301">
    <property type="entry name" value="NAT_SF"/>
    <property type="match status" value="1"/>
</dbReference>
<dbReference type="AlphaFoldDB" id="A0A7K4HKQ2"/>
<evidence type="ECO:0000259" key="2">
    <source>
        <dbReference type="PROSITE" id="PS51186"/>
    </source>
</evidence>
<feature type="domain" description="N-acetyltransferase" evidence="2">
    <location>
        <begin position="3"/>
        <end position="150"/>
    </location>
</feature>
<keyword evidence="4" id="KW-1185">Reference proteome</keyword>
<dbReference type="InterPro" id="IPR000182">
    <property type="entry name" value="GNAT_dom"/>
</dbReference>
<dbReference type="InterPro" id="IPR050769">
    <property type="entry name" value="NAT_camello-type"/>
</dbReference>
<comment type="caution">
    <text evidence="3">The sequence shown here is derived from an EMBL/GenBank/DDBJ whole genome shotgun (WGS) entry which is preliminary data.</text>
</comment>
<dbReference type="Proteomes" id="UP000570823">
    <property type="component" value="Unassembled WGS sequence"/>
</dbReference>
<dbReference type="GO" id="GO:0008080">
    <property type="term" value="F:N-acetyltransferase activity"/>
    <property type="evidence" value="ECO:0007669"/>
    <property type="project" value="InterPro"/>
</dbReference>